<name>A0AAV1VJR9_9STRA</name>
<proteinExistence type="predicted"/>
<gene>
    <name evidence="1" type="ORF">PM001_LOCUS31648</name>
</gene>
<sequence>METAMNLSEAQQITLEKLMALIGHEQVAIIMAQGPDALLARLEAFLNF</sequence>
<evidence type="ECO:0000313" key="1">
    <source>
        <dbReference type="EMBL" id="CAK7946498.1"/>
    </source>
</evidence>
<organism evidence="1 2">
    <name type="scientific">Peronospora matthiolae</name>
    <dbReference type="NCBI Taxonomy" id="2874970"/>
    <lineage>
        <taxon>Eukaryota</taxon>
        <taxon>Sar</taxon>
        <taxon>Stramenopiles</taxon>
        <taxon>Oomycota</taxon>
        <taxon>Peronosporomycetes</taxon>
        <taxon>Peronosporales</taxon>
        <taxon>Peronosporaceae</taxon>
        <taxon>Peronospora</taxon>
    </lineage>
</organism>
<evidence type="ECO:0000313" key="2">
    <source>
        <dbReference type="Proteomes" id="UP001162060"/>
    </source>
</evidence>
<dbReference type="AlphaFoldDB" id="A0AAV1VJR9"/>
<reference evidence="1" key="1">
    <citation type="submission" date="2024-01" db="EMBL/GenBank/DDBJ databases">
        <authorList>
            <person name="Webb A."/>
        </authorList>
    </citation>
    <scope>NUCLEOTIDE SEQUENCE</scope>
    <source>
        <strain evidence="1">Pm1</strain>
    </source>
</reference>
<dbReference type="Proteomes" id="UP001162060">
    <property type="component" value="Unassembled WGS sequence"/>
</dbReference>
<dbReference type="EMBL" id="CAKLBY020000367">
    <property type="protein sequence ID" value="CAK7946498.1"/>
    <property type="molecule type" value="Genomic_DNA"/>
</dbReference>
<protein>
    <submittedName>
        <fullName evidence="1">Uncharacterized protein</fullName>
    </submittedName>
</protein>
<comment type="caution">
    <text evidence="1">The sequence shown here is derived from an EMBL/GenBank/DDBJ whole genome shotgun (WGS) entry which is preliminary data.</text>
</comment>
<accession>A0AAV1VJR9</accession>